<dbReference type="InterPro" id="IPR019098">
    <property type="entry name" value="Histone_chaperone_domain_CHZ"/>
</dbReference>
<dbReference type="OrthoDB" id="552755at2759"/>
<dbReference type="AlphaFoldDB" id="G3I4I2"/>
<dbReference type="Proteomes" id="UP000694386">
    <property type="component" value="Unplaced"/>
</dbReference>
<evidence type="ECO:0000256" key="2">
    <source>
        <dbReference type="ARBA" id="ARBA00023186"/>
    </source>
</evidence>
<keyword evidence="11" id="KW-1185">Reference proteome</keyword>
<dbReference type="STRING" id="10029.G3I4I2"/>
<dbReference type="GeneID" id="100773932"/>
<evidence type="ECO:0000259" key="5">
    <source>
        <dbReference type="SMART" id="SM01082"/>
    </source>
</evidence>
<evidence type="ECO:0000313" key="11">
    <source>
        <dbReference type="Proteomes" id="UP001108280"/>
    </source>
</evidence>
<evidence type="ECO:0000256" key="4">
    <source>
        <dbReference type="SAM" id="MobiDB-lite"/>
    </source>
</evidence>
<feature type="compositionally biased region" description="Basic residues" evidence="4">
    <location>
        <begin position="377"/>
        <end position="388"/>
    </location>
</feature>
<dbReference type="Ensembl" id="ENSCGRT00001020812.1">
    <property type="protein sequence ID" value="ENSCGRP00001016568.1"/>
    <property type="gene ID" value="ENSCGRG00001016861.1"/>
</dbReference>
<comment type="subcellular location">
    <subcellularLocation>
        <location evidence="1">Nucleus</location>
    </subcellularLocation>
</comment>
<reference evidence="10" key="3">
    <citation type="journal article" date="2013" name="Nat. Biotechnol.">
        <title>Chinese hamster genome sequenced from sorted chromosomes.</title>
        <authorList>
            <person name="Brinkrolf K."/>
            <person name="Rupp O."/>
            <person name="Laux H."/>
            <person name="Kollin F."/>
            <person name="Ernst W."/>
            <person name="Linke B."/>
            <person name="Kofler R."/>
            <person name="Romand S."/>
            <person name="Hesse F."/>
            <person name="Budach W.E."/>
            <person name="Galosy S."/>
            <person name="Muller D."/>
            <person name="Noll T."/>
            <person name="Wienberg J."/>
            <person name="Jostock T."/>
            <person name="Leonard M."/>
            <person name="Grillari J."/>
            <person name="Tauch A."/>
            <person name="Goesmann A."/>
            <person name="Helk B."/>
            <person name="Mott J.E."/>
            <person name="Puhler A."/>
            <person name="Borth N."/>
        </authorList>
    </citation>
    <scope>NUCLEOTIDE SEQUENCE [LARGE SCALE GENOMIC DNA]</scope>
    <source>
        <strain evidence="10">17A/GY</strain>
    </source>
</reference>
<feature type="compositionally biased region" description="Basic and acidic residues" evidence="4">
    <location>
        <begin position="245"/>
        <end position="266"/>
    </location>
</feature>
<feature type="region of interest" description="Disordered" evidence="4">
    <location>
        <begin position="491"/>
        <end position="546"/>
    </location>
</feature>
<dbReference type="Proteomes" id="UP000030759">
    <property type="component" value="Unassembled WGS sequence"/>
</dbReference>
<dbReference type="GO" id="GO:0006325">
    <property type="term" value="P:chromatin organization"/>
    <property type="evidence" value="ECO:0007669"/>
    <property type="project" value="Ensembl"/>
</dbReference>
<evidence type="ECO:0000313" key="6">
    <source>
        <dbReference type="EMBL" id="EGW09873.1"/>
    </source>
</evidence>
<feature type="compositionally biased region" description="Basic and acidic residues" evidence="4">
    <location>
        <begin position="513"/>
        <end position="526"/>
    </location>
</feature>
<evidence type="ECO:0000256" key="3">
    <source>
        <dbReference type="ARBA" id="ARBA00023242"/>
    </source>
</evidence>
<dbReference type="KEGG" id="cge:100773932"/>
<keyword evidence="2" id="KW-0143">Chaperone</keyword>
<feature type="compositionally biased region" description="Basic residues" evidence="4">
    <location>
        <begin position="224"/>
        <end position="235"/>
    </location>
</feature>
<reference evidence="12" key="7">
    <citation type="submission" date="2025-04" db="UniProtKB">
        <authorList>
            <consortium name="RefSeq"/>
        </authorList>
    </citation>
    <scope>IDENTIFICATION</scope>
    <source>
        <strain evidence="12">17A/GY</strain>
        <tissue evidence="12">Liver</tissue>
    </source>
</reference>
<dbReference type="EMBL" id="KE671503">
    <property type="protein sequence ID" value="ERE80193.1"/>
    <property type="molecule type" value="Genomic_DNA"/>
</dbReference>
<evidence type="ECO:0000313" key="9">
    <source>
        <dbReference type="Proteomes" id="UP000001075"/>
    </source>
</evidence>
<proteinExistence type="predicted"/>
<feature type="compositionally biased region" description="Polar residues" evidence="4">
    <location>
        <begin position="195"/>
        <end position="208"/>
    </location>
</feature>
<name>G3I4I2_CRIGR</name>
<reference evidence="7" key="4">
    <citation type="submission" date="2013-03" db="EMBL/GenBank/DDBJ databases">
        <title>Chinese hamster genome sequenced from sorted chromosomes.</title>
        <authorList>
            <person name="Brinkrolf K."/>
            <person name="Rupp O."/>
            <person name="Laux H."/>
            <person name="Kollin F."/>
            <person name="Ernst W."/>
            <person name="Linke B."/>
            <person name="Kofler R."/>
            <person name="Romand S."/>
            <person name="Hesse F."/>
            <person name="Budach W.E."/>
            <person name="Galosy S."/>
            <person name="Muller D."/>
            <person name="Noll T."/>
            <person name="Wienberg J."/>
            <person name="Jostock T."/>
            <person name="Leonard M."/>
            <person name="Grillari J."/>
            <person name="Tauch A."/>
            <person name="Goesmann A."/>
            <person name="Helk B."/>
            <person name="Mott J.E."/>
            <person name="Puehler A."/>
            <person name="Borth N."/>
        </authorList>
    </citation>
    <scope>NUCLEOTIDE SEQUENCE</scope>
    <source>
        <strain evidence="7">17A/GY</strain>
    </source>
</reference>
<evidence type="ECO:0000313" key="8">
    <source>
        <dbReference type="Ensembl" id="ENSCGRP00001016568.1"/>
    </source>
</evidence>
<keyword evidence="3" id="KW-0539">Nucleus</keyword>
<dbReference type="InterPro" id="IPR037647">
    <property type="entry name" value="HIRIP3"/>
</dbReference>
<feature type="domain" description="Histone chaperone" evidence="5">
    <location>
        <begin position="474"/>
        <end position="510"/>
    </location>
</feature>
<feature type="compositionally biased region" description="Polar residues" evidence="4">
    <location>
        <begin position="323"/>
        <end position="336"/>
    </location>
</feature>
<dbReference type="PANTHER" id="PTHR15410">
    <property type="entry name" value="HIRA-INTERACTING PROTEIN 3"/>
    <property type="match status" value="1"/>
</dbReference>
<reference evidence="6" key="2">
    <citation type="submission" date="2011-08" db="EMBL/GenBank/DDBJ databases">
        <title>The genomic sequence of the Chinese hamster ovary CHO-K1 cell line.</title>
        <authorList>
            <person name="Xu X."/>
            <person name="Nagarajan H."/>
            <person name="Lewis N.E."/>
            <person name="Pan S."/>
            <person name="Cai Z."/>
            <person name="Liu X."/>
            <person name="Chen W."/>
            <person name="Xie M."/>
            <person name="Wang W."/>
            <person name="Hammond S."/>
            <person name="Andersen M.R."/>
            <person name="Neff N."/>
            <person name="Passarelli B."/>
            <person name="Koh W."/>
            <person name="Fan C.H."/>
            <person name="Wang J."/>
            <person name="Gui Y."/>
            <person name="Lee K.H."/>
            <person name="Betenbaugh M.J."/>
            <person name="Quake S.R."/>
            <person name="Famili I."/>
            <person name="Palsson B.O."/>
            <person name="Wang J."/>
        </authorList>
    </citation>
    <scope>NUCLEOTIDE SEQUENCE</scope>
</reference>
<feature type="compositionally biased region" description="Basic and acidic residues" evidence="4">
    <location>
        <begin position="304"/>
        <end position="320"/>
    </location>
</feature>
<evidence type="ECO:0000313" key="10">
    <source>
        <dbReference type="Proteomes" id="UP000030759"/>
    </source>
</evidence>
<dbReference type="GeneTree" id="ENSGT00390000014062"/>
<dbReference type="GO" id="GO:0005730">
    <property type="term" value="C:nucleolus"/>
    <property type="evidence" value="ECO:0007669"/>
    <property type="project" value="Ensembl"/>
</dbReference>
<gene>
    <name evidence="8 12" type="primary">Hirip3</name>
    <name evidence="7" type="ORF">H671_3g9043</name>
    <name evidence="6" type="ORF">I79_018361</name>
</gene>
<dbReference type="RefSeq" id="XP_027260417.1">
    <property type="nucleotide sequence ID" value="XM_027404616.2"/>
</dbReference>
<dbReference type="RefSeq" id="XP_027297729.1">
    <property type="nucleotide sequence ID" value="XM_027441928.2"/>
</dbReference>
<dbReference type="Pfam" id="PF09649">
    <property type="entry name" value="CHZ"/>
    <property type="match status" value="1"/>
</dbReference>
<dbReference type="OMA" id="NEMQEFT"/>
<dbReference type="PANTHER" id="PTHR15410:SF2">
    <property type="entry name" value="HIRA-INTERACTING PROTEIN 3"/>
    <property type="match status" value="1"/>
</dbReference>
<dbReference type="SMART" id="SM01082">
    <property type="entry name" value="CHZ"/>
    <property type="match status" value="1"/>
</dbReference>
<dbReference type="GO" id="GO:0005654">
    <property type="term" value="C:nucleoplasm"/>
    <property type="evidence" value="ECO:0007669"/>
    <property type="project" value="Ensembl"/>
</dbReference>
<feature type="compositionally biased region" description="Basic and acidic residues" evidence="4">
    <location>
        <begin position="133"/>
        <end position="152"/>
    </location>
</feature>
<reference evidence="9" key="1">
    <citation type="journal article" date="2011" name="Nat. Biotechnol.">
        <title>The genomic sequence of the Chinese hamster ovary (CHO)-K1 cell line.</title>
        <authorList>
            <person name="Xu X."/>
            <person name="Nagarajan H."/>
            <person name="Lewis N.E."/>
            <person name="Pan S."/>
            <person name="Cai Z."/>
            <person name="Liu X."/>
            <person name="Chen W."/>
            <person name="Xie M."/>
            <person name="Wang W."/>
            <person name="Hammond S."/>
            <person name="Andersen M.R."/>
            <person name="Neff N."/>
            <person name="Passarelli B."/>
            <person name="Koh W."/>
            <person name="Fan H.C."/>
            <person name="Wang J."/>
            <person name="Gui Y."/>
            <person name="Lee K.H."/>
            <person name="Betenbaugh M.J."/>
            <person name="Quake S.R."/>
            <person name="Famili I."/>
            <person name="Palsson B.O."/>
            <person name="Wang J."/>
        </authorList>
    </citation>
    <scope>NUCLEOTIDE SEQUENCE [LARGE SCALE GENOMIC DNA]</scope>
    <source>
        <strain evidence="9">CHO K1 cell line</strain>
    </source>
</reference>
<dbReference type="CTD" id="8479"/>
<evidence type="ECO:0000313" key="7">
    <source>
        <dbReference type="EMBL" id="ERE80193.1"/>
    </source>
</evidence>
<protein>
    <submittedName>
        <fullName evidence="6 8 12">HIRA-interacting protein 3</fullName>
    </submittedName>
</protein>
<organism evidence="6 9">
    <name type="scientific">Cricetulus griseus</name>
    <name type="common">Chinese hamster</name>
    <name type="synonym">Cricetulus barabensis griseus</name>
    <dbReference type="NCBI Taxonomy" id="10029"/>
    <lineage>
        <taxon>Eukaryota</taxon>
        <taxon>Metazoa</taxon>
        <taxon>Chordata</taxon>
        <taxon>Craniata</taxon>
        <taxon>Vertebrata</taxon>
        <taxon>Euteleostomi</taxon>
        <taxon>Mammalia</taxon>
        <taxon>Eutheria</taxon>
        <taxon>Euarchontoglires</taxon>
        <taxon>Glires</taxon>
        <taxon>Rodentia</taxon>
        <taxon>Myomorpha</taxon>
        <taxon>Muroidea</taxon>
        <taxon>Cricetidae</taxon>
        <taxon>Cricetinae</taxon>
        <taxon>Cricetulus</taxon>
    </lineage>
</organism>
<feature type="compositionally biased region" description="Basic and acidic residues" evidence="4">
    <location>
        <begin position="356"/>
        <end position="376"/>
    </location>
</feature>
<accession>G3I4I2</accession>
<reference evidence="11" key="5">
    <citation type="journal article" date="2018" name="Biotechnol. Bioeng.">
        <title>A reference genome of the Chinese hamster based on a hybrid assembly strategy.</title>
        <authorList>
            <person name="Rupp O."/>
            <person name="MacDonald M.L."/>
            <person name="Li S."/>
            <person name="Dhiman H."/>
            <person name="Polson S."/>
            <person name="Griep S."/>
            <person name="Heffner K."/>
            <person name="Hernandez I."/>
            <person name="Brinkrolf K."/>
            <person name="Jadhav V."/>
            <person name="Samoudi M."/>
            <person name="Hao H."/>
            <person name="Kingham B."/>
            <person name="Goesmann A."/>
            <person name="Betenbaugh M.J."/>
            <person name="Lewis N.E."/>
            <person name="Borth N."/>
            <person name="Lee K.H."/>
        </authorList>
    </citation>
    <scope>NUCLEOTIDE SEQUENCE [LARGE SCALE GENOMIC DNA]</scope>
    <source>
        <strain evidence="11">17A/GY</strain>
    </source>
</reference>
<feature type="compositionally biased region" description="Low complexity" evidence="4">
    <location>
        <begin position="95"/>
        <end position="109"/>
    </location>
</feature>
<feature type="region of interest" description="Disordered" evidence="4">
    <location>
        <begin position="70"/>
        <end position="416"/>
    </location>
</feature>
<evidence type="ECO:0000256" key="1">
    <source>
        <dbReference type="ARBA" id="ARBA00004123"/>
    </source>
</evidence>
<sequence>MALGDEMLEFTRSFFRGCPDLSTVTHSIVRQKFLTHVGRDHLEPEEKQALKRLVEEELLKMQADAGTREGKLDFTKVKRSPAPCSDPERKRSRFNSESDSSSTSSSPDCSGPPRKNSTTKEKPCLKRALNKAVESKKEEQQTDLVVKMRLEESSDEEGEGSVRSNKVWEEEDTEEDDDVKKEQKGRSKKKAGAKNKQTPSRASDNQKQVSEESDSEEEAMQGRAKVRKSAGTKRHKESEDSEEETLAKKKEHREPRPRSNKGERMSYKQKNRVGRLTGGLGDSEEEKERGAVSSGDSSGTEDESSSKRKSQDKIQAENGRRPSASSEDGESSTQELTAAPGTAKTGTVGCVNSESDMEREVSDSRAGESTKEERKNRSSKKSSKKGKARSSSSDSSPEPTSQKVGSRHRREDHPAVVRLKRYIRACGAHRNYKKLLGSCRSHKECLSVLRAELEALGMKGNPSLEKCRALKEQREEAAEVASLDVANIISSSGRPRRRNAWNPSGEGIPPGELYRRALDSEEERPRQAPPDWSHMRGIISSDGESS</sequence>
<reference evidence="11" key="6">
    <citation type="journal article" date="2020" name="Biotechnol. Bioeng.">
        <title>Chromosome-scale scaffolds for the Chinese hamster reference genome assembly to facilitate the study of the CHO epigenome.</title>
        <authorList>
            <person name="Hilliard W."/>
            <person name="MacDonald M."/>
            <person name="Lee K.H."/>
        </authorList>
    </citation>
    <scope>NUCLEOTIDE SEQUENCE [LARGE SCALE GENOMIC DNA]</scope>
    <source>
        <strain evidence="11">17A/GY</strain>
    </source>
</reference>
<dbReference type="GO" id="GO:0000511">
    <property type="term" value="F:H2A-H2B histone complex chaperone activity"/>
    <property type="evidence" value="ECO:0007669"/>
    <property type="project" value="Ensembl"/>
</dbReference>
<reference evidence="8" key="8">
    <citation type="submission" date="2025-05" db="UniProtKB">
        <authorList>
            <consortium name="Ensembl"/>
        </authorList>
    </citation>
    <scope>IDENTIFICATION</scope>
</reference>
<dbReference type="EMBL" id="JH001251">
    <property type="protein sequence ID" value="EGW09873.1"/>
    <property type="molecule type" value="Genomic_DNA"/>
</dbReference>
<dbReference type="Proteomes" id="UP000001075">
    <property type="component" value="Unassembled WGS sequence"/>
</dbReference>
<dbReference type="Proteomes" id="UP001108280">
    <property type="component" value="Chromosome 3"/>
</dbReference>
<evidence type="ECO:0000313" key="12">
    <source>
        <dbReference type="RefSeq" id="XP_027260417.1"/>
    </source>
</evidence>